<sequence length="237" mass="25075">MFYDTVESTFYAWCVERLLSSAVAAPHLAGGIVELGAGTGLPIIEALSRCEASVPVRGFERDPDSFRVAAHLVAAKGPPGYTVEPGDFFEQALDGPERIAVANPPYLAAPADDTGTPELWGGESGAEVTCRLLSGPYDVLMLMVASIADPLGVIEHARRSGYAVADWSVCPVVFGPHSCRSGVRGRIDELRTEGRAFSTETDYLLAGVTWLRTGTADPGQADVLRRVLTAGAEPGRA</sequence>
<dbReference type="RefSeq" id="WP_071083148.1">
    <property type="nucleotide sequence ID" value="NZ_MBLM01000058.1"/>
</dbReference>
<proteinExistence type="predicted"/>
<keyword evidence="1" id="KW-0489">Methyltransferase</keyword>
<dbReference type="OrthoDB" id="420449at2"/>
<comment type="caution">
    <text evidence="1">The sequence shown here is derived from an EMBL/GenBank/DDBJ whole genome shotgun (WGS) entry which is preliminary data.</text>
</comment>
<dbReference type="InterPro" id="IPR002052">
    <property type="entry name" value="DNA_methylase_N6_adenine_CS"/>
</dbReference>
<dbReference type="AlphaFoldDB" id="A0A1S1R5R6"/>
<accession>A0A1S1R5R6</accession>
<reference evidence="2" key="1">
    <citation type="submission" date="2016-07" db="EMBL/GenBank/DDBJ databases">
        <title>Sequence Frankia sp. strain CcI1.17.</title>
        <authorList>
            <person name="Ghodhbane-Gtari F."/>
            <person name="Swanson E."/>
            <person name="Gueddou A."/>
            <person name="Morris K."/>
            <person name="Hezbri K."/>
            <person name="Ktari A."/>
            <person name="Nouioui I."/>
            <person name="Abebe-Akele F."/>
            <person name="Simpson S."/>
            <person name="Thomas K."/>
            <person name="Gtari M."/>
            <person name="Tisa L.S."/>
            <person name="Hurst S."/>
        </authorList>
    </citation>
    <scope>NUCLEOTIDE SEQUENCE [LARGE SCALE GENOMIC DNA]</scope>
    <source>
        <strain evidence="2">Cc1.17</strain>
    </source>
</reference>
<organism evidence="1 2">
    <name type="scientific">Parafrankia colletiae</name>
    <dbReference type="NCBI Taxonomy" id="573497"/>
    <lineage>
        <taxon>Bacteria</taxon>
        <taxon>Bacillati</taxon>
        <taxon>Actinomycetota</taxon>
        <taxon>Actinomycetes</taxon>
        <taxon>Frankiales</taxon>
        <taxon>Frankiaceae</taxon>
        <taxon>Parafrankia</taxon>
    </lineage>
</organism>
<dbReference type="GO" id="GO:0032259">
    <property type="term" value="P:methylation"/>
    <property type="evidence" value="ECO:0007669"/>
    <property type="project" value="UniProtKB-KW"/>
</dbReference>
<dbReference type="InterPro" id="IPR029063">
    <property type="entry name" value="SAM-dependent_MTases_sf"/>
</dbReference>
<keyword evidence="2" id="KW-1185">Reference proteome</keyword>
<protein>
    <submittedName>
        <fullName evidence="1">Methyltransferase</fullName>
    </submittedName>
</protein>
<dbReference type="EMBL" id="MBLM01000058">
    <property type="protein sequence ID" value="OHV41089.1"/>
    <property type="molecule type" value="Genomic_DNA"/>
</dbReference>
<evidence type="ECO:0000313" key="1">
    <source>
        <dbReference type="EMBL" id="OHV41089.1"/>
    </source>
</evidence>
<name>A0A1S1R5R6_9ACTN</name>
<gene>
    <name evidence="1" type="ORF">CC117_12825</name>
</gene>
<dbReference type="CDD" id="cd02440">
    <property type="entry name" value="AdoMet_MTases"/>
    <property type="match status" value="1"/>
</dbReference>
<dbReference type="Gene3D" id="3.40.50.150">
    <property type="entry name" value="Vaccinia Virus protein VP39"/>
    <property type="match status" value="1"/>
</dbReference>
<dbReference type="SUPFAM" id="SSF53335">
    <property type="entry name" value="S-adenosyl-L-methionine-dependent methyltransferases"/>
    <property type="match status" value="1"/>
</dbReference>
<dbReference type="GO" id="GO:0003676">
    <property type="term" value="F:nucleic acid binding"/>
    <property type="evidence" value="ECO:0007669"/>
    <property type="project" value="InterPro"/>
</dbReference>
<keyword evidence="1" id="KW-0808">Transferase</keyword>
<dbReference type="GO" id="GO:0008168">
    <property type="term" value="F:methyltransferase activity"/>
    <property type="evidence" value="ECO:0007669"/>
    <property type="project" value="UniProtKB-KW"/>
</dbReference>
<evidence type="ECO:0000313" key="2">
    <source>
        <dbReference type="Proteomes" id="UP000179627"/>
    </source>
</evidence>
<dbReference type="PROSITE" id="PS00092">
    <property type="entry name" value="N6_MTASE"/>
    <property type="match status" value="1"/>
</dbReference>
<dbReference type="Proteomes" id="UP000179627">
    <property type="component" value="Unassembled WGS sequence"/>
</dbReference>